<name>A0A183EMD1_9BILA</name>
<evidence type="ECO:0000256" key="1">
    <source>
        <dbReference type="ARBA" id="ARBA00022490"/>
    </source>
</evidence>
<dbReference type="GO" id="GO:0002143">
    <property type="term" value="P:tRNA wobble position uridine thiolation"/>
    <property type="evidence" value="ECO:0007669"/>
    <property type="project" value="TreeGrafter"/>
</dbReference>
<dbReference type="Gene3D" id="3.40.50.620">
    <property type="entry name" value="HUPs"/>
    <property type="match status" value="1"/>
</dbReference>
<dbReference type="PANTHER" id="PTHR20882:SF14">
    <property type="entry name" value="CYTOPLASMIC TRNA 2-THIOLATION PROTEIN 2"/>
    <property type="match status" value="1"/>
</dbReference>
<organism evidence="3">
    <name type="scientific">Gongylonema pulchrum</name>
    <dbReference type="NCBI Taxonomy" id="637853"/>
    <lineage>
        <taxon>Eukaryota</taxon>
        <taxon>Metazoa</taxon>
        <taxon>Ecdysozoa</taxon>
        <taxon>Nematoda</taxon>
        <taxon>Chromadorea</taxon>
        <taxon>Rhabditida</taxon>
        <taxon>Spirurina</taxon>
        <taxon>Spiruromorpha</taxon>
        <taxon>Spiruroidea</taxon>
        <taxon>Gongylonematidae</taxon>
        <taxon>Gongylonema</taxon>
    </lineage>
</organism>
<dbReference type="GO" id="GO:0000049">
    <property type="term" value="F:tRNA binding"/>
    <property type="evidence" value="ECO:0007669"/>
    <property type="project" value="InterPro"/>
</dbReference>
<dbReference type="PANTHER" id="PTHR20882">
    <property type="entry name" value="CYTOPLASMIC TRNA 2-THIOLATION PROTEIN 2"/>
    <property type="match status" value="1"/>
</dbReference>
<dbReference type="WBParaSite" id="GPUH_0002214901-mRNA-1">
    <property type="protein sequence ID" value="GPUH_0002214901-mRNA-1"/>
    <property type="gene ID" value="GPUH_0002214901"/>
</dbReference>
<dbReference type="InterPro" id="IPR019407">
    <property type="entry name" value="CTU2"/>
</dbReference>
<evidence type="ECO:0000313" key="3">
    <source>
        <dbReference type="WBParaSite" id="GPUH_0002214901-mRNA-1"/>
    </source>
</evidence>
<keyword evidence="2" id="KW-0819">tRNA processing</keyword>
<reference evidence="3" key="1">
    <citation type="submission" date="2016-06" db="UniProtKB">
        <authorList>
            <consortium name="WormBaseParasite"/>
        </authorList>
    </citation>
    <scope>IDENTIFICATION</scope>
</reference>
<dbReference type="GO" id="GO:0016783">
    <property type="term" value="F:sulfurtransferase activity"/>
    <property type="evidence" value="ECO:0007669"/>
    <property type="project" value="TreeGrafter"/>
</dbReference>
<accession>A0A183EMD1</accession>
<keyword evidence="1" id="KW-0963">Cytoplasm</keyword>
<evidence type="ECO:0000256" key="2">
    <source>
        <dbReference type="ARBA" id="ARBA00022694"/>
    </source>
</evidence>
<dbReference type="AlphaFoldDB" id="A0A183EMD1"/>
<proteinExistence type="predicted"/>
<protein>
    <submittedName>
        <fullName evidence="3">CLP1_P domain-containing protein</fullName>
    </submittedName>
</protein>
<sequence length="204" mass="22466">LLASCSSLTVQEELQRLCADLLYVRVARRLRIHKVMLPDSADTLANMTLAALALGRGAAVHCSTGTVNRGIGSVTVIRPLREISEKELALVNHFEKSDRFILNEQKSLLDNVRCDPSVETVTRNFINGLISDGFTGSVPSILSTVSKLQSAAANSRRCSLCLLMFAPEREERFVSLIFPKNCVNLIFFIVRLVAGTFLPSVLFQ</sequence>
<dbReference type="InterPro" id="IPR014729">
    <property type="entry name" value="Rossmann-like_a/b/a_fold"/>
</dbReference>
<dbReference type="GO" id="GO:0005829">
    <property type="term" value="C:cytosol"/>
    <property type="evidence" value="ECO:0007669"/>
    <property type="project" value="TreeGrafter"/>
</dbReference>